<evidence type="ECO:0000313" key="7">
    <source>
        <dbReference type="EMBL" id="ATX79211.1"/>
    </source>
</evidence>
<comment type="subcellular location">
    <subcellularLocation>
        <location evidence="1">Endomembrane system</location>
        <topology evidence="1">Multi-pass membrane protein</topology>
    </subcellularLocation>
</comment>
<keyword evidence="4 5" id="KW-0472">Membrane</keyword>
<feature type="transmembrane region" description="Helical" evidence="5">
    <location>
        <begin position="35"/>
        <end position="56"/>
    </location>
</feature>
<dbReference type="EMBL" id="CP018799">
    <property type="protein sequence ID" value="ATX79211.1"/>
    <property type="molecule type" value="Genomic_DNA"/>
</dbReference>
<dbReference type="RefSeq" id="WP_100277130.1">
    <property type="nucleotide sequence ID" value="NZ_CP018799.1"/>
</dbReference>
<evidence type="ECO:0000259" key="6">
    <source>
        <dbReference type="Pfam" id="PF06803"/>
    </source>
</evidence>
<evidence type="ECO:0000256" key="5">
    <source>
        <dbReference type="SAM" id="Phobius"/>
    </source>
</evidence>
<organism evidence="7 8">
    <name type="scientific">Mariprofundus aestuarium</name>
    <dbReference type="NCBI Taxonomy" id="1921086"/>
    <lineage>
        <taxon>Bacteria</taxon>
        <taxon>Pseudomonadati</taxon>
        <taxon>Pseudomonadota</taxon>
        <taxon>Candidatius Mariprofundia</taxon>
        <taxon>Mariprofundales</taxon>
        <taxon>Mariprofundaceae</taxon>
        <taxon>Mariprofundus</taxon>
    </lineage>
</organism>
<dbReference type="Proteomes" id="UP000231701">
    <property type="component" value="Chromosome"/>
</dbReference>
<gene>
    <name evidence="7" type="ORF">Ga0123461_0791</name>
</gene>
<dbReference type="KEGG" id="maes:Ga0123461_0791"/>
<accession>A0A2K8L078</accession>
<keyword evidence="2 5" id="KW-0812">Transmembrane</keyword>
<dbReference type="GO" id="GO:0012505">
    <property type="term" value="C:endomembrane system"/>
    <property type="evidence" value="ECO:0007669"/>
    <property type="project" value="UniProtKB-SubCell"/>
</dbReference>
<keyword evidence="3 5" id="KW-1133">Transmembrane helix</keyword>
<dbReference type="OrthoDB" id="9804184at2"/>
<feature type="domain" description="DUF1232" evidence="6">
    <location>
        <begin position="39"/>
        <end position="72"/>
    </location>
</feature>
<proteinExistence type="predicted"/>
<dbReference type="AlphaFoldDB" id="A0A2K8L078"/>
<name>A0A2K8L078_MARES</name>
<feature type="transmembrane region" description="Helical" evidence="5">
    <location>
        <begin position="107"/>
        <end position="126"/>
    </location>
</feature>
<evidence type="ECO:0000256" key="2">
    <source>
        <dbReference type="ARBA" id="ARBA00022692"/>
    </source>
</evidence>
<dbReference type="Pfam" id="PF06803">
    <property type="entry name" value="DUF1232"/>
    <property type="match status" value="1"/>
</dbReference>
<evidence type="ECO:0000256" key="3">
    <source>
        <dbReference type="ARBA" id="ARBA00022989"/>
    </source>
</evidence>
<sequence length="129" mass="14414">MAVSNVKDRLRQWAATLKTNLQALYLAAKHPETPWLAAAIAVAVVAYALSPIDLIPDFIPVIGYLDDLLIVPTGIWLAIHLIPDPVWQACREKALKDPFTMPKNRTAAAVVVLLWLLLALLLWLWLRTD</sequence>
<reference evidence="7 8" key="1">
    <citation type="submission" date="2016-12" db="EMBL/GenBank/DDBJ databases">
        <title>Isolation and genomic insights into novel planktonic Zetaproteobacteria from stratified waters of the Chesapeake Bay.</title>
        <authorList>
            <person name="McAllister S.M."/>
            <person name="Kato S."/>
            <person name="Chan C.S."/>
            <person name="Chiu B.K."/>
            <person name="Field E.K."/>
        </authorList>
    </citation>
    <scope>NUCLEOTIDE SEQUENCE [LARGE SCALE GENOMIC DNA]</scope>
    <source>
        <strain evidence="7 8">CP-5</strain>
    </source>
</reference>
<protein>
    <submittedName>
        <fullName evidence="7">Uncharacterized membrane protein YkvA, DUF1232 family</fullName>
    </submittedName>
</protein>
<evidence type="ECO:0000256" key="4">
    <source>
        <dbReference type="ARBA" id="ARBA00023136"/>
    </source>
</evidence>
<evidence type="ECO:0000256" key="1">
    <source>
        <dbReference type="ARBA" id="ARBA00004127"/>
    </source>
</evidence>
<keyword evidence="8" id="KW-1185">Reference proteome</keyword>
<evidence type="ECO:0000313" key="8">
    <source>
        <dbReference type="Proteomes" id="UP000231701"/>
    </source>
</evidence>
<dbReference type="InterPro" id="IPR010652">
    <property type="entry name" value="DUF1232"/>
</dbReference>